<evidence type="ECO:0000313" key="8">
    <source>
        <dbReference type="EMBL" id="GAA4286711.1"/>
    </source>
</evidence>
<keyword evidence="3 6" id="KW-1133">Transmembrane helix</keyword>
<gene>
    <name evidence="8" type="ORF">GCM10022262_10700</name>
</gene>
<comment type="subcellular location">
    <subcellularLocation>
        <location evidence="6">Cell membrane</location>
        <topology evidence="6">Multi-pass membrane protein</topology>
    </subcellularLocation>
    <subcellularLocation>
        <location evidence="1">Membrane</location>
        <topology evidence="1">Multi-pass membrane protein</topology>
    </subcellularLocation>
</comment>
<dbReference type="InterPro" id="IPR013525">
    <property type="entry name" value="ABC2_TM"/>
</dbReference>
<dbReference type="PIRSF" id="PIRSF006648">
    <property type="entry name" value="DrrB"/>
    <property type="match status" value="1"/>
</dbReference>
<evidence type="ECO:0000256" key="6">
    <source>
        <dbReference type="RuleBase" id="RU361157"/>
    </source>
</evidence>
<feature type="transmembrane region" description="Helical" evidence="6">
    <location>
        <begin position="159"/>
        <end position="183"/>
    </location>
</feature>
<keyword evidence="9" id="KW-1185">Reference proteome</keyword>
<organism evidence="8 9">
    <name type="scientific">Georgenia daeguensis</name>
    <dbReference type="NCBI Taxonomy" id="908355"/>
    <lineage>
        <taxon>Bacteria</taxon>
        <taxon>Bacillati</taxon>
        <taxon>Actinomycetota</taxon>
        <taxon>Actinomycetes</taxon>
        <taxon>Micrococcales</taxon>
        <taxon>Bogoriellaceae</taxon>
        <taxon>Georgenia</taxon>
    </lineage>
</organism>
<dbReference type="InterPro" id="IPR052902">
    <property type="entry name" value="ABC-2_transporter"/>
</dbReference>
<keyword evidence="2 6" id="KW-0812">Transmembrane</keyword>
<name>A0ABP8ERT7_9MICO</name>
<dbReference type="EMBL" id="BAABBA010000004">
    <property type="protein sequence ID" value="GAA4286711.1"/>
    <property type="molecule type" value="Genomic_DNA"/>
</dbReference>
<feature type="transmembrane region" description="Helical" evidence="6">
    <location>
        <begin position="248"/>
        <end position="266"/>
    </location>
</feature>
<dbReference type="InterPro" id="IPR047817">
    <property type="entry name" value="ABC2_TM_bact-type"/>
</dbReference>
<protein>
    <recommendedName>
        <fullName evidence="6">Transport permease protein</fullName>
    </recommendedName>
</protein>
<evidence type="ECO:0000313" key="9">
    <source>
        <dbReference type="Proteomes" id="UP001499841"/>
    </source>
</evidence>
<evidence type="ECO:0000259" key="7">
    <source>
        <dbReference type="PROSITE" id="PS51012"/>
    </source>
</evidence>
<keyword evidence="6" id="KW-0813">Transport</keyword>
<feature type="domain" description="ABC transmembrane type-2" evidence="7">
    <location>
        <begin position="38"/>
        <end position="269"/>
    </location>
</feature>
<proteinExistence type="inferred from homology"/>
<feature type="transmembrane region" description="Helical" evidence="6">
    <location>
        <begin position="190"/>
        <end position="208"/>
    </location>
</feature>
<dbReference type="RefSeq" id="WP_345038517.1">
    <property type="nucleotide sequence ID" value="NZ_BAABBA010000004.1"/>
</dbReference>
<comment type="similarity">
    <text evidence="6">Belongs to the ABC-2 integral membrane protein family.</text>
</comment>
<dbReference type="PROSITE" id="PS51012">
    <property type="entry name" value="ABC_TM2"/>
    <property type="match status" value="1"/>
</dbReference>
<dbReference type="Proteomes" id="UP001499841">
    <property type="component" value="Unassembled WGS sequence"/>
</dbReference>
<evidence type="ECO:0000256" key="3">
    <source>
        <dbReference type="ARBA" id="ARBA00022989"/>
    </source>
</evidence>
<keyword evidence="6" id="KW-1003">Cell membrane</keyword>
<dbReference type="PANTHER" id="PTHR43027:SF2">
    <property type="entry name" value="TRANSPORT PERMEASE PROTEIN"/>
    <property type="match status" value="1"/>
</dbReference>
<evidence type="ECO:0000256" key="1">
    <source>
        <dbReference type="ARBA" id="ARBA00004141"/>
    </source>
</evidence>
<comment type="caution">
    <text evidence="8">The sequence shown here is derived from an EMBL/GenBank/DDBJ whole genome shotgun (WGS) entry which is preliminary data.</text>
</comment>
<evidence type="ECO:0000256" key="4">
    <source>
        <dbReference type="ARBA" id="ARBA00023136"/>
    </source>
</evidence>
<sequence length="269" mass="27655">MTTLPLTAHLHLGGGRTGMRGLPALVRSEARLFLRDPGTVFFSLALPATLVLGIGFALPGMRDPITDAGPPWDGLTPVATFLPVVLATAIAAPALSTMPTFIAGYRERGVLRRLSTTPMRPQGVLLAQVVVNVAAFAVAAALGVATAALAFGIVVPRQVGLLVVAVLLGAASTFGIGLVIAAVAPKGSTAGGLGMLAYFPLLFFAGMWTPGPAMPDAVATVGRFTPLGAAGQAMNEAWFGTGVPAFELVVMVAWVVVLYPVAARIFRWS</sequence>
<dbReference type="Pfam" id="PF01061">
    <property type="entry name" value="ABC2_membrane"/>
    <property type="match status" value="1"/>
</dbReference>
<feature type="transmembrane region" description="Helical" evidence="6">
    <location>
        <begin position="40"/>
        <end position="61"/>
    </location>
</feature>
<evidence type="ECO:0000256" key="5">
    <source>
        <dbReference type="ARBA" id="ARBA00023251"/>
    </source>
</evidence>
<keyword evidence="5" id="KW-0046">Antibiotic resistance</keyword>
<accession>A0ABP8ERT7</accession>
<keyword evidence="4 6" id="KW-0472">Membrane</keyword>
<evidence type="ECO:0000256" key="2">
    <source>
        <dbReference type="ARBA" id="ARBA00022692"/>
    </source>
</evidence>
<reference evidence="9" key="1">
    <citation type="journal article" date="2019" name="Int. J. Syst. Evol. Microbiol.">
        <title>The Global Catalogue of Microorganisms (GCM) 10K type strain sequencing project: providing services to taxonomists for standard genome sequencing and annotation.</title>
        <authorList>
            <consortium name="The Broad Institute Genomics Platform"/>
            <consortium name="The Broad Institute Genome Sequencing Center for Infectious Disease"/>
            <person name="Wu L."/>
            <person name="Ma J."/>
        </authorList>
    </citation>
    <scope>NUCLEOTIDE SEQUENCE [LARGE SCALE GENOMIC DNA]</scope>
    <source>
        <strain evidence="9">JCM 17459</strain>
    </source>
</reference>
<dbReference type="InterPro" id="IPR000412">
    <property type="entry name" value="ABC_2_transport"/>
</dbReference>
<dbReference type="PANTHER" id="PTHR43027">
    <property type="entry name" value="DOXORUBICIN RESISTANCE ABC TRANSPORTER PERMEASE PROTEIN DRRC-RELATED"/>
    <property type="match status" value="1"/>
</dbReference>
<feature type="transmembrane region" description="Helical" evidence="6">
    <location>
        <begin position="81"/>
        <end position="103"/>
    </location>
</feature>
<feature type="transmembrane region" description="Helical" evidence="6">
    <location>
        <begin position="124"/>
        <end position="153"/>
    </location>
</feature>